<organism evidence="1 2">
    <name type="scientific">Piscirickettsia litoralis</name>
    <dbReference type="NCBI Taxonomy" id="1891921"/>
    <lineage>
        <taxon>Bacteria</taxon>
        <taxon>Pseudomonadati</taxon>
        <taxon>Pseudomonadota</taxon>
        <taxon>Gammaproteobacteria</taxon>
        <taxon>Thiotrichales</taxon>
        <taxon>Piscirickettsiaceae</taxon>
        <taxon>Piscirickettsia</taxon>
    </lineage>
</organism>
<keyword evidence="2" id="KW-1185">Reference proteome</keyword>
<comment type="caution">
    <text evidence="1">The sequence shown here is derived from an EMBL/GenBank/DDBJ whole genome shotgun (WGS) entry which is preliminary data.</text>
</comment>
<reference evidence="1 2" key="1">
    <citation type="submission" date="2016-08" db="EMBL/GenBank/DDBJ databases">
        <title>Draft genome sequence of Candidatus Piscirickettsia litoralis, from seawater.</title>
        <authorList>
            <person name="Wan X."/>
            <person name="Lee A.J."/>
            <person name="Hou S."/>
            <person name="Donachie S.P."/>
        </authorList>
    </citation>
    <scope>NUCLEOTIDE SEQUENCE [LARGE SCALE GENOMIC DNA]</scope>
    <source>
        <strain evidence="1 2">Y2</strain>
    </source>
</reference>
<proteinExistence type="predicted"/>
<dbReference type="Proteomes" id="UP000094329">
    <property type="component" value="Unassembled WGS sequence"/>
</dbReference>
<evidence type="ECO:0000313" key="1">
    <source>
        <dbReference type="EMBL" id="ODN41597.1"/>
    </source>
</evidence>
<name>A0ABX2ZYE5_9GAMM</name>
<dbReference type="RefSeq" id="WP_069314061.1">
    <property type="nucleotide sequence ID" value="NZ_MDTU01000002.1"/>
</dbReference>
<dbReference type="EMBL" id="MDTU01000002">
    <property type="protein sequence ID" value="ODN41597.1"/>
    <property type="molecule type" value="Genomic_DNA"/>
</dbReference>
<accession>A0ABX2ZYE5</accession>
<evidence type="ECO:0000313" key="2">
    <source>
        <dbReference type="Proteomes" id="UP000094329"/>
    </source>
</evidence>
<sequence>MFKSASLPKIIFICGGNNHSKRDQLISYIMRHGVNDRIVTCKAENAWNIIVEQKLTKTSNALEFENELADLSDCIIIIVESAGSIAELGAFSNSDSLRKKLLPILDKQYEKDISFVNTGPVKWVNKDSKYQPSLYIDFNCLLTHGDEILERVRNSSLRGIRPSKRYSNRHLTLKELLFLSSM</sequence>
<protein>
    <submittedName>
        <fullName evidence="1">Uncharacterized protein</fullName>
    </submittedName>
</protein>
<dbReference type="NCBIfam" id="NF038232">
    <property type="entry name" value="STM3845_fam"/>
    <property type="match status" value="1"/>
</dbReference>
<dbReference type="InterPro" id="IPR049725">
    <property type="entry name" value="STM3845-like"/>
</dbReference>
<gene>
    <name evidence="1" type="ORF">BGC07_15980</name>
</gene>